<accession>A0A848EBI1</accession>
<dbReference type="EMBL" id="JABBKX010000002">
    <property type="protein sequence ID" value="NMJ41386.1"/>
    <property type="molecule type" value="Genomic_DNA"/>
</dbReference>
<dbReference type="RefSeq" id="WP_170053591.1">
    <property type="nucleotide sequence ID" value="NZ_JABBKX010000002.1"/>
</dbReference>
<proteinExistence type="predicted"/>
<organism evidence="1 2">
    <name type="scientific">Neoroseomonas marina</name>
    <dbReference type="NCBI Taxonomy" id="1232220"/>
    <lineage>
        <taxon>Bacteria</taxon>
        <taxon>Pseudomonadati</taxon>
        <taxon>Pseudomonadota</taxon>
        <taxon>Alphaproteobacteria</taxon>
        <taxon>Acetobacterales</taxon>
        <taxon>Acetobacteraceae</taxon>
        <taxon>Neoroseomonas</taxon>
    </lineage>
</organism>
<dbReference type="AlphaFoldDB" id="A0A848EBI1"/>
<reference evidence="1 2" key="1">
    <citation type="submission" date="2020-03" db="EMBL/GenBank/DDBJ databases">
        <authorList>
            <person name="Sun Q."/>
        </authorList>
    </citation>
    <scope>NUCLEOTIDE SEQUENCE [LARGE SCALE GENOMIC DNA]</scope>
    <source>
        <strain evidence="1 2">JC162</strain>
    </source>
</reference>
<gene>
    <name evidence="1" type="ORF">GWK16_09055</name>
</gene>
<protein>
    <submittedName>
        <fullName evidence="1">Uncharacterized protein</fullName>
    </submittedName>
</protein>
<sequence>MPMHSEVAFALSSDGLFAALELSSGPVPSVLHLDALELEDLILQLARVREMMCDAVPGQLEPVFRASRVRSAQWVSSRTPLGAALSLRDPGLGWLHFLMSPEQCRDLADALNDLGRPAPDGRA</sequence>
<dbReference type="Proteomes" id="UP000548582">
    <property type="component" value="Unassembled WGS sequence"/>
</dbReference>
<evidence type="ECO:0000313" key="1">
    <source>
        <dbReference type="EMBL" id="NMJ41386.1"/>
    </source>
</evidence>
<name>A0A848EBI1_9PROT</name>
<evidence type="ECO:0000313" key="2">
    <source>
        <dbReference type="Proteomes" id="UP000548582"/>
    </source>
</evidence>
<keyword evidence="2" id="KW-1185">Reference proteome</keyword>
<comment type="caution">
    <text evidence="1">The sequence shown here is derived from an EMBL/GenBank/DDBJ whole genome shotgun (WGS) entry which is preliminary data.</text>
</comment>